<keyword evidence="4" id="KW-1185">Reference proteome</keyword>
<dbReference type="SMART" id="SM00343">
    <property type="entry name" value="ZnF_C2HC"/>
    <property type="match status" value="2"/>
</dbReference>
<dbReference type="OrthoDB" id="7608935at2759"/>
<protein>
    <recommendedName>
        <fullName evidence="2">CCHC-type domain-containing protein</fullName>
    </recommendedName>
</protein>
<feature type="compositionally biased region" description="Gly residues" evidence="1">
    <location>
        <begin position="469"/>
        <end position="479"/>
    </location>
</feature>
<dbReference type="GeneID" id="81370505"/>
<feature type="region of interest" description="Disordered" evidence="1">
    <location>
        <begin position="446"/>
        <end position="545"/>
    </location>
</feature>
<feature type="region of interest" description="Disordered" evidence="1">
    <location>
        <begin position="218"/>
        <end position="251"/>
    </location>
</feature>
<feature type="compositionally biased region" description="Low complexity" evidence="1">
    <location>
        <begin position="74"/>
        <end position="83"/>
    </location>
</feature>
<dbReference type="GO" id="GO:0008270">
    <property type="term" value="F:zinc ion binding"/>
    <property type="evidence" value="ECO:0007669"/>
    <property type="project" value="InterPro"/>
</dbReference>
<evidence type="ECO:0000259" key="2">
    <source>
        <dbReference type="SMART" id="SM00343"/>
    </source>
</evidence>
<evidence type="ECO:0000313" key="4">
    <source>
        <dbReference type="Proteomes" id="UP001147747"/>
    </source>
</evidence>
<feature type="compositionally biased region" description="Low complexity" evidence="1">
    <location>
        <begin position="96"/>
        <end position="110"/>
    </location>
</feature>
<feature type="domain" description="CCHC-type" evidence="2">
    <location>
        <begin position="403"/>
        <end position="419"/>
    </location>
</feature>
<reference evidence="3" key="2">
    <citation type="journal article" date="2023" name="IMA Fungus">
        <title>Comparative genomic study of the Penicillium genus elucidates a diverse pangenome and 15 lateral gene transfer events.</title>
        <authorList>
            <person name="Petersen C."/>
            <person name="Sorensen T."/>
            <person name="Nielsen M.R."/>
            <person name="Sondergaard T.E."/>
            <person name="Sorensen J.L."/>
            <person name="Fitzpatrick D.A."/>
            <person name="Frisvad J.C."/>
            <person name="Nielsen K.L."/>
        </authorList>
    </citation>
    <scope>NUCLEOTIDE SEQUENCE</scope>
    <source>
        <strain evidence="3">IBT 29677</strain>
    </source>
</reference>
<dbReference type="InterPro" id="IPR001878">
    <property type="entry name" value="Znf_CCHC"/>
</dbReference>
<dbReference type="EMBL" id="JAPZBU010000008">
    <property type="protein sequence ID" value="KAJ5391398.1"/>
    <property type="molecule type" value="Genomic_DNA"/>
</dbReference>
<feature type="compositionally biased region" description="Polar residues" evidence="1">
    <location>
        <begin position="229"/>
        <end position="238"/>
    </location>
</feature>
<sequence length="580" mass="61484">MSDSGDEADSRTASVGAQRGRKNATSRSSHDTKSRPTKRQRRNEPAAFRALEDFVPRGASFSEKPLEVDPDETSSSGSGSGSDSESEADSDHSEASSRPAPAPATANPHAGSTAPAVSWNQGRKNAVRTTLGKRKAQPEPDATSAQFKAVNGTYWRSRSGSASSAGSIAAKKDEGQSNEDSTSEEGEINSASDSDDSQSLDSEADDSILLNIGTKHEQAADEYDPESLDLSQGLTNGHINGASGGKGADSLLDNIPTAAESKEEAFQQFSRKYPTAPVTLVDLDKRDLEKQAMFLYWDRDIHTLDLQLPVGCIECFRQGHMAECEHCGAWNKHSSNLCPSWRRCIRCRERGHQEEQCSSALKGSASEVPCDFCSLPHLETQCDQRCAFPMRDVTDPSIKVAMSCARCASSQHLIGDCPSVPYPSYSSCAFSLKGIDPTAITNLSAGAIPQKNAGPPPSRPPRGPRNRGPRGGGNGGGGNKSFTSDSSDDLPRGGKRPPPPSRGRARGAIRFGGGLGSDQPRGKPPSKRTLSPLPRRGPPPLREAGEDIEAVGLPMADAAAVAAGSEAEDGRSTTLVVHYE</sequence>
<organism evidence="3 4">
    <name type="scientific">Penicillium cosmopolitanum</name>
    <dbReference type="NCBI Taxonomy" id="1131564"/>
    <lineage>
        <taxon>Eukaryota</taxon>
        <taxon>Fungi</taxon>
        <taxon>Dikarya</taxon>
        <taxon>Ascomycota</taxon>
        <taxon>Pezizomycotina</taxon>
        <taxon>Eurotiomycetes</taxon>
        <taxon>Eurotiomycetidae</taxon>
        <taxon>Eurotiales</taxon>
        <taxon>Aspergillaceae</taxon>
        <taxon>Penicillium</taxon>
    </lineage>
</organism>
<feature type="domain" description="CCHC-type" evidence="2">
    <location>
        <begin position="343"/>
        <end position="359"/>
    </location>
</feature>
<dbReference type="RefSeq" id="XP_056487076.1">
    <property type="nucleotide sequence ID" value="XM_056631525.1"/>
</dbReference>
<accession>A0A9W9VXS4</accession>
<feature type="compositionally biased region" description="Acidic residues" evidence="1">
    <location>
        <begin position="181"/>
        <end position="202"/>
    </location>
</feature>
<comment type="caution">
    <text evidence="3">The sequence shown here is derived from an EMBL/GenBank/DDBJ whole genome shotgun (WGS) entry which is preliminary data.</text>
</comment>
<name>A0A9W9VXS4_9EURO</name>
<gene>
    <name evidence="3" type="ORF">N7509_006888</name>
</gene>
<evidence type="ECO:0000313" key="3">
    <source>
        <dbReference type="EMBL" id="KAJ5391398.1"/>
    </source>
</evidence>
<proteinExistence type="predicted"/>
<dbReference type="Proteomes" id="UP001147747">
    <property type="component" value="Unassembled WGS sequence"/>
</dbReference>
<reference evidence="3" key="1">
    <citation type="submission" date="2022-12" db="EMBL/GenBank/DDBJ databases">
        <authorList>
            <person name="Petersen C."/>
        </authorList>
    </citation>
    <scope>NUCLEOTIDE SEQUENCE</scope>
    <source>
        <strain evidence="3">IBT 29677</strain>
    </source>
</reference>
<feature type="region of interest" description="Disordered" evidence="1">
    <location>
        <begin position="1"/>
        <end position="202"/>
    </location>
</feature>
<dbReference type="GO" id="GO:0003676">
    <property type="term" value="F:nucleic acid binding"/>
    <property type="evidence" value="ECO:0007669"/>
    <property type="project" value="InterPro"/>
</dbReference>
<evidence type="ECO:0000256" key="1">
    <source>
        <dbReference type="SAM" id="MobiDB-lite"/>
    </source>
</evidence>
<dbReference type="AlphaFoldDB" id="A0A9W9VXS4"/>
<feature type="compositionally biased region" description="Low complexity" evidence="1">
    <location>
        <begin position="156"/>
        <end position="167"/>
    </location>
</feature>